<dbReference type="RefSeq" id="WP_099438911.1">
    <property type="nucleotide sequence ID" value="NZ_CP024091.1"/>
</dbReference>
<name>A0A2D1U5W6_9SPHI</name>
<gene>
    <name evidence="1" type="ORF">CPT03_11030</name>
</gene>
<dbReference type="Proteomes" id="UP000223749">
    <property type="component" value="Chromosome"/>
</dbReference>
<dbReference type="EMBL" id="CP024091">
    <property type="protein sequence ID" value="ATP56978.1"/>
    <property type="molecule type" value="Genomic_DNA"/>
</dbReference>
<proteinExistence type="predicted"/>
<evidence type="ECO:0000313" key="2">
    <source>
        <dbReference type="Proteomes" id="UP000223749"/>
    </source>
</evidence>
<dbReference type="Pfam" id="PF19781">
    <property type="entry name" value="DUF6266"/>
    <property type="match status" value="1"/>
</dbReference>
<accession>A0A2D1U5W6</accession>
<keyword evidence="2" id="KW-1185">Reference proteome</keyword>
<sequence length="212" mass="23451">MGKLKNGILGGVSGKVGTVTCYCLNGQEIVRSNGKNNNPPTIKQLNNYQQMEVISEFFNGMKPILKAGFGHEAIGTIKNYHNLAIEYNKPNALKGYFPDVEIDYPKIVISAGHLSLAFNPTVEMVAEGLKFNWEVQHNIPQENTDRVMLLAYAPNSKDMSFNNSGAQRIEGCDILKIPSSMKNEPLEVYMSFVSDDRLSASNSQYLGLITVL</sequence>
<dbReference type="OrthoDB" id="648163at2"/>
<dbReference type="KEGG" id="pgs:CPT03_11030"/>
<reference evidence="1 2" key="1">
    <citation type="submission" date="2017-10" db="EMBL/GenBank/DDBJ databases">
        <title>Whole genome of Pedobacter ginsengisoli T01R-27 isolated from tomato rhizosphere.</title>
        <authorList>
            <person name="Weon H.-Y."/>
            <person name="Lee S.A."/>
            <person name="Sang M.K."/>
            <person name="Song J."/>
        </authorList>
    </citation>
    <scope>NUCLEOTIDE SEQUENCE [LARGE SCALE GENOMIC DNA]</scope>
    <source>
        <strain evidence="1 2">T01R-27</strain>
    </source>
</reference>
<dbReference type="InterPro" id="IPR046233">
    <property type="entry name" value="DUF6266"/>
</dbReference>
<organism evidence="1 2">
    <name type="scientific">Pedobacter ginsengisoli</name>
    <dbReference type="NCBI Taxonomy" id="363852"/>
    <lineage>
        <taxon>Bacteria</taxon>
        <taxon>Pseudomonadati</taxon>
        <taxon>Bacteroidota</taxon>
        <taxon>Sphingobacteriia</taxon>
        <taxon>Sphingobacteriales</taxon>
        <taxon>Sphingobacteriaceae</taxon>
        <taxon>Pedobacter</taxon>
    </lineage>
</organism>
<dbReference type="AlphaFoldDB" id="A0A2D1U5W6"/>
<protein>
    <submittedName>
        <fullName evidence="1">Uncharacterized protein</fullName>
    </submittedName>
</protein>
<evidence type="ECO:0000313" key="1">
    <source>
        <dbReference type="EMBL" id="ATP56978.1"/>
    </source>
</evidence>